<keyword evidence="3 5" id="KW-0694">RNA-binding</keyword>
<dbReference type="EMBL" id="DVNZ01000133">
    <property type="protein sequence ID" value="HIU94330.1"/>
    <property type="molecule type" value="Genomic_DNA"/>
</dbReference>
<dbReference type="GO" id="GO:1990112">
    <property type="term" value="C:RQC complex"/>
    <property type="evidence" value="ECO:0007669"/>
    <property type="project" value="TreeGrafter"/>
</dbReference>
<keyword evidence="2 5" id="KW-0699">rRNA-binding</keyword>
<dbReference type="GO" id="GO:0019843">
    <property type="term" value="F:rRNA binding"/>
    <property type="evidence" value="ECO:0007669"/>
    <property type="project" value="UniProtKB-UniRule"/>
</dbReference>
<sequence>MAMDGLALHAVRCELLPLIGGRIERVQQPDRDALVLTVRQAGQNHRLLLSAHAENGRVQLTRQSPPNPPEPPMFCMLLRRRLTGGRLTQIRQRGLDRVLTLVIEAYDELGDLTALQLVVELMGKHSNIILVQPDGAVADCIRHVGPQMSSVRTLLPGSAFREAPVQDKRDPLQAGAEELGDALRAPDPVRALAARYQGLSRATLEALLTEGMDGAALCARMAAFGRGEFSPTLVENQFGEPAAVFPFTPADTGGALTRCASMSEAYDRFYEKRDMLVRIARQGARLRRTLESALGRAQRKLAAYREALQNEAACDRLRLYGELVTANLHAIRRGQSALTAENYYADPPEPCTVPLDPLLSGSDNAQRYFRQYRKSRAARAYAEGKIAEVEAEAAYLEGQLDNLGKCDELADLDEIAEELTREGYLRPERRGASRPRAASRPMRFLSPDGVALQVGKNNRQNDALTLRAGGEQYWLHAKNIPGSHVIVELAGEPPADTLYAAAQLAAYYSRARQSASVPVDYTPRKFVKKPSGARAGMVIYTTNRTLYVTPDEAYIRSLKREDQPTP</sequence>
<dbReference type="AlphaFoldDB" id="A0A9D1ST33"/>
<comment type="function">
    <text evidence="5">Key component of the ribosome quality control system (RQC), a ribosome-associated complex that mediates the extraction of incompletely synthesized nascent chains from stalled ribosomes and their subsequent degradation. RqcH recruits Ala-charged tRNA, and with RqcP directs the elongation of stalled nascent chains on 50S ribosomal subunits, leading to non-templated C-terminal alanine extensions (Ala tail). The Ala tail promotes nascent chain degradation. May add between 1 and at least 8 Ala residues. Binds to stalled 50S ribosomal subunits.</text>
</comment>
<comment type="similarity">
    <text evidence="5">Belongs to the NEMF family.</text>
</comment>
<dbReference type="Gene3D" id="2.30.310.10">
    <property type="entry name" value="ibrinogen binding protein from staphylococcus aureus domain"/>
    <property type="match status" value="1"/>
</dbReference>
<reference evidence="7" key="1">
    <citation type="submission" date="2020-10" db="EMBL/GenBank/DDBJ databases">
        <authorList>
            <person name="Gilroy R."/>
        </authorList>
    </citation>
    <scope>NUCLEOTIDE SEQUENCE</scope>
    <source>
        <strain evidence="7">ChiGjej2B2-16831</strain>
    </source>
</reference>
<evidence type="ECO:0000256" key="1">
    <source>
        <dbReference type="ARBA" id="ARBA00022555"/>
    </source>
</evidence>
<dbReference type="HAMAP" id="MF_00844_B">
    <property type="entry name" value="RqcH_B"/>
    <property type="match status" value="1"/>
</dbReference>
<dbReference type="GO" id="GO:0043023">
    <property type="term" value="F:ribosomal large subunit binding"/>
    <property type="evidence" value="ECO:0007669"/>
    <property type="project" value="UniProtKB-UniRule"/>
</dbReference>
<reference evidence="7" key="2">
    <citation type="journal article" date="2021" name="PeerJ">
        <title>Extensive microbial diversity within the chicken gut microbiome revealed by metagenomics and culture.</title>
        <authorList>
            <person name="Gilroy R."/>
            <person name="Ravi A."/>
            <person name="Getino M."/>
            <person name="Pursley I."/>
            <person name="Horton D.L."/>
            <person name="Alikhan N.F."/>
            <person name="Baker D."/>
            <person name="Gharbi K."/>
            <person name="Hall N."/>
            <person name="Watson M."/>
            <person name="Adriaenssens E.M."/>
            <person name="Foster-Nyarko E."/>
            <person name="Jarju S."/>
            <person name="Secka A."/>
            <person name="Antonio M."/>
            <person name="Oren A."/>
            <person name="Chaudhuri R.R."/>
            <person name="La Ragione R."/>
            <person name="Hildebrand F."/>
            <person name="Pallen M.J."/>
        </authorList>
    </citation>
    <scope>NUCLEOTIDE SEQUENCE</scope>
    <source>
        <strain evidence="7">ChiGjej2B2-16831</strain>
    </source>
</reference>
<evidence type="ECO:0000256" key="2">
    <source>
        <dbReference type="ARBA" id="ARBA00022730"/>
    </source>
</evidence>
<evidence type="ECO:0000256" key="5">
    <source>
        <dbReference type="HAMAP-Rule" id="MF_00844"/>
    </source>
</evidence>
<evidence type="ECO:0000313" key="7">
    <source>
        <dbReference type="EMBL" id="HIU94330.1"/>
    </source>
</evidence>
<dbReference type="PANTHER" id="PTHR15239:SF6">
    <property type="entry name" value="RIBOSOME QUALITY CONTROL COMPLEX SUBUNIT NEMF"/>
    <property type="match status" value="1"/>
</dbReference>
<proteinExistence type="inferred from homology"/>
<dbReference type="InterPro" id="IPR051608">
    <property type="entry name" value="RQC_Subunit_NEMF"/>
</dbReference>
<dbReference type="InterPro" id="IPR043682">
    <property type="entry name" value="RqcH_bacterial"/>
</dbReference>
<organism evidence="7 8">
    <name type="scientific">Candidatus Aphodomorpha intestinavium</name>
    <dbReference type="NCBI Taxonomy" id="2840672"/>
    <lineage>
        <taxon>Bacteria</taxon>
        <taxon>Bacillati</taxon>
        <taxon>Bacillota</taxon>
        <taxon>Clostridia</taxon>
        <taxon>Eubacteriales</taxon>
        <taxon>Candidatus Aphodomorpha</taxon>
    </lineage>
</organism>
<evidence type="ECO:0000256" key="4">
    <source>
        <dbReference type="ARBA" id="ARBA00022917"/>
    </source>
</evidence>
<dbReference type="PANTHER" id="PTHR15239">
    <property type="entry name" value="NUCLEAR EXPORT MEDIATOR FACTOR NEMF"/>
    <property type="match status" value="1"/>
</dbReference>
<dbReference type="Pfam" id="PF05670">
    <property type="entry name" value="NFACT-R_1"/>
    <property type="match status" value="1"/>
</dbReference>
<keyword evidence="1 5" id="KW-0820">tRNA-binding</keyword>
<evidence type="ECO:0000256" key="3">
    <source>
        <dbReference type="ARBA" id="ARBA00022884"/>
    </source>
</evidence>
<comment type="caution">
    <text evidence="7">The sequence shown here is derived from an EMBL/GenBank/DDBJ whole genome shotgun (WGS) entry which is preliminary data.</text>
</comment>
<comment type="subunit">
    <text evidence="5">Associates with stalled 50S ribosomal subunits. Binds to RqcP.</text>
</comment>
<accession>A0A9D1ST33</accession>
<dbReference type="FunFam" id="2.30.310.10:FF:000004">
    <property type="entry name" value="Fibronectin-binding protein A"/>
    <property type="match status" value="1"/>
</dbReference>
<evidence type="ECO:0000259" key="6">
    <source>
        <dbReference type="Pfam" id="PF05670"/>
    </source>
</evidence>
<dbReference type="GO" id="GO:0072344">
    <property type="term" value="P:rescue of stalled ribosome"/>
    <property type="evidence" value="ECO:0007669"/>
    <property type="project" value="UniProtKB-UniRule"/>
</dbReference>
<gene>
    <name evidence="5" type="primary">rqcH</name>
    <name evidence="7" type="ORF">IAD24_04150</name>
</gene>
<evidence type="ECO:0000313" key="8">
    <source>
        <dbReference type="Proteomes" id="UP000824128"/>
    </source>
</evidence>
<feature type="domain" description="NFACT RNA-binding" evidence="6">
    <location>
        <begin position="443"/>
        <end position="532"/>
    </location>
</feature>
<dbReference type="GO" id="GO:0000049">
    <property type="term" value="F:tRNA binding"/>
    <property type="evidence" value="ECO:0007669"/>
    <property type="project" value="UniProtKB-UniRule"/>
</dbReference>
<dbReference type="Pfam" id="PF05833">
    <property type="entry name" value="NFACT_N"/>
    <property type="match status" value="1"/>
</dbReference>
<protein>
    <recommendedName>
        <fullName evidence="5">Rqc2 homolog RqcH</fullName>
        <shortName evidence="5">RqcH</shortName>
    </recommendedName>
</protein>
<dbReference type="Proteomes" id="UP000824128">
    <property type="component" value="Unassembled WGS sequence"/>
</dbReference>
<dbReference type="InterPro" id="IPR008532">
    <property type="entry name" value="NFACT_RNA-bd"/>
</dbReference>
<name>A0A9D1ST33_9FIRM</name>
<keyword evidence="4 5" id="KW-0648">Protein biosynthesis</keyword>